<sequence length="131" mass="14993">MEIVTYNIDEQQVKTFLTQLQNIATVAHVNLANQQLSGRALSDMPMNQSNKNSALDAVDRVMEAREIVAKVYQALNFMNDTINRDIIKLKYLFCLTYKEISERLALSESGIRKRIKINALNEFALAYGMFE</sequence>
<evidence type="ECO:0000259" key="1">
    <source>
        <dbReference type="Pfam" id="PF08281"/>
    </source>
</evidence>
<keyword evidence="3" id="KW-1185">Reference proteome</keyword>
<evidence type="ECO:0000313" key="2">
    <source>
        <dbReference type="EMBL" id="MEX0380889.1"/>
    </source>
</evidence>
<protein>
    <submittedName>
        <fullName evidence="2">RNA polymerase sigma factor</fullName>
    </submittedName>
</protein>
<name>A0ABV3S355_9LACO</name>
<dbReference type="InterPro" id="IPR036388">
    <property type="entry name" value="WH-like_DNA-bd_sf"/>
</dbReference>
<dbReference type="InterPro" id="IPR013324">
    <property type="entry name" value="RNA_pol_sigma_r3/r4-like"/>
</dbReference>
<organism evidence="2 3">
    <name type="scientific">Leuconostoc aquikimchii</name>
    <dbReference type="NCBI Taxonomy" id="3236804"/>
    <lineage>
        <taxon>Bacteria</taxon>
        <taxon>Bacillati</taxon>
        <taxon>Bacillota</taxon>
        <taxon>Bacilli</taxon>
        <taxon>Lactobacillales</taxon>
        <taxon>Lactobacillaceae</taxon>
        <taxon>Leuconostoc</taxon>
    </lineage>
</organism>
<feature type="domain" description="RNA polymerase sigma factor 70 region 4 type 2" evidence="1">
    <location>
        <begin position="84"/>
        <end position="115"/>
    </location>
</feature>
<evidence type="ECO:0000313" key="3">
    <source>
        <dbReference type="Proteomes" id="UP001556617"/>
    </source>
</evidence>
<dbReference type="SUPFAM" id="SSF88659">
    <property type="entry name" value="Sigma3 and sigma4 domains of RNA polymerase sigma factors"/>
    <property type="match status" value="1"/>
</dbReference>
<dbReference type="EMBL" id="JBFPER010000001">
    <property type="protein sequence ID" value="MEX0380889.1"/>
    <property type="molecule type" value="Genomic_DNA"/>
</dbReference>
<reference evidence="2 3" key="1">
    <citation type="submission" date="2024-07" db="EMBL/GenBank/DDBJ databases">
        <authorList>
            <person name="Yun M."/>
        </authorList>
    </citation>
    <scope>NUCLEOTIDE SEQUENCE [LARGE SCALE GENOMIC DNA]</scope>
    <source>
        <strain evidence="2 3">MS01</strain>
    </source>
</reference>
<accession>A0ABV3S355</accession>
<dbReference type="Gene3D" id="1.10.10.10">
    <property type="entry name" value="Winged helix-like DNA-binding domain superfamily/Winged helix DNA-binding domain"/>
    <property type="match status" value="1"/>
</dbReference>
<dbReference type="RefSeq" id="WP_367974292.1">
    <property type="nucleotide sequence ID" value="NZ_JBFPEQ010000001.1"/>
</dbReference>
<proteinExistence type="predicted"/>
<comment type="caution">
    <text evidence="2">The sequence shown here is derived from an EMBL/GenBank/DDBJ whole genome shotgun (WGS) entry which is preliminary data.</text>
</comment>
<gene>
    <name evidence="2" type="ORF">AB3K24_05940</name>
</gene>
<dbReference type="Proteomes" id="UP001556617">
    <property type="component" value="Unassembled WGS sequence"/>
</dbReference>
<dbReference type="InterPro" id="IPR013249">
    <property type="entry name" value="RNA_pol_sigma70_r4_t2"/>
</dbReference>
<dbReference type="Pfam" id="PF08281">
    <property type="entry name" value="Sigma70_r4_2"/>
    <property type="match status" value="1"/>
</dbReference>